<keyword evidence="12" id="KW-1185">Reference proteome</keyword>
<comment type="subcellular location">
    <subcellularLocation>
        <location evidence="1">Membrane</location>
        <topology evidence="1">Multi-pass membrane protein</topology>
    </subcellularLocation>
</comment>
<keyword evidence="3 9" id="KW-0812">Transmembrane</keyword>
<reference evidence="11 12" key="1">
    <citation type="journal article" date="2024" name="G3 (Bethesda)">
        <title>Genome assembly of Hibiscus sabdariffa L. provides insights into metabolisms of medicinal natural products.</title>
        <authorList>
            <person name="Kim T."/>
        </authorList>
    </citation>
    <scope>NUCLEOTIDE SEQUENCE [LARGE SCALE GENOMIC DNA]</scope>
    <source>
        <strain evidence="11">TK-2024</strain>
        <tissue evidence="11">Old leaves</tissue>
    </source>
</reference>
<organism evidence="11 12">
    <name type="scientific">Hibiscus sabdariffa</name>
    <name type="common">roselle</name>
    <dbReference type="NCBI Taxonomy" id="183260"/>
    <lineage>
        <taxon>Eukaryota</taxon>
        <taxon>Viridiplantae</taxon>
        <taxon>Streptophyta</taxon>
        <taxon>Embryophyta</taxon>
        <taxon>Tracheophyta</taxon>
        <taxon>Spermatophyta</taxon>
        <taxon>Magnoliopsida</taxon>
        <taxon>eudicotyledons</taxon>
        <taxon>Gunneridae</taxon>
        <taxon>Pentapetalae</taxon>
        <taxon>rosids</taxon>
        <taxon>malvids</taxon>
        <taxon>Malvales</taxon>
        <taxon>Malvaceae</taxon>
        <taxon>Malvoideae</taxon>
        <taxon>Hibiscus</taxon>
    </lineage>
</organism>
<keyword evidence="7 9" id="KW-1133">Transmembrane helix</keyword>
<evidence type="ECO:0000256" key="9">
    <source>
        <dbReference type="SAM" id="Phobius"/>
    </source>
</evidence>
<dbReference type="InterPro" id="IPR003593">
    <property type="entry name" value="AAA+_ATPase"/>
</dbReference>
<dbReference type="InterPro" id="IPR003439">
    <property type="entry name" value="ABC_transporter-like_ATP-bd"/>
</dbReference>
<evidence type="ECO:0000256" key="7">
    <source>
        <dbReference type="ARBA" id="ARBA00022989"/>
    </source>
</evidence>
<proteinExistence type="predicted"/>
<dbReference type="Pfam" id="PF00005">
    <property type="entry name" value="ABC_tran"/>
    <property type="match status" value="1"/>
</dbReference>
<dbReference type="Gene3D" id="1.20.1560.10">
    <property type="entry name" value="ABC transporter type 1, transmembrane domain"/>
    <property type="match status" value="1"/>
</dbReference>
<accession>A0ABR2EE79</accession>
<evidence type="ECO:0000256" key="6">
    <source>
        <dbReference type="ARBA" id="ARBA00022840"/>
    </source>
</evidence>
<keyword evidence="4" id="KW-0677">Repeat</keyword>
<evidence type="ECO:0000256" key="3">
    <source>
        <dbReference type="ARBA" id="ARBA00022692"/>
    </source>
</evidence>
<dbReference type="Gene3D" id="3.40.50.300">
    <property type="entry name" value="P-loop containing nucleotide triphosphate hydrolases"/>
    <property type="match status" value="2"/>
</dbReference>
<evidence type="ECO:0000256" key="1">
    <source>
        <dbReference type="ARBA" id="ARBA00004141"/>
    </source>
</evidence>
<dbReference type="SUPFAM" id="SSF52540">
    <property type="entry name" value="P-loop containing nucleoside triphosphate hydrolases"/>
    <property type="match status" value="1"/>
</dbReference>
<name>A0ABR2EE79_9ROSI</name>
<feature type="domain" description="ABC transporter" evidence="10">
    <location>
        <begin position="1"/>
        <end position="213"/>
    </location>
</feature>
<keyword evidence="6" id="KW-0067">ATP-binding</keyword>
<evidence type="ECO:0000256" key="8">
    <source>
        <dbReference type="ARBA" id="ARBA00023136"/>
    </source>
</evidence>
<keyword evidence="2" id="KW-0813">Transport</keyword>
<evidence type="ECO:0000313" key="11">
    <source>
        <dbReference type="EMBL" id="KAK8558825.1"/>
    </source>
</evidence>
<comment type="caution">
    <text evidence="11">The sequence shown here is derived from an EMBL/GenBank/DDBJ whole genome shotgun (WGS) entry which is preliminary data.</text>
</comment>
<evidence type="ECO:0000313" key="12">
    <source>
        <dbReference type="Proteomes" id="UP001472677"/>
    </source>
</evidence>
<evidence type="ECO:0000256" key="5">
    <source>
        <dbReference type="ARBA" id="ARBA00022741"/>
    </source>
</evidence>
<dbReference type="PANTHER" id="PTHR43394">
    <property type="entry name" value="ATP-DEPENDENT PERMEASE MDL1, MITOCHONDRIAL"/>
    <property type="match status" value="1"/>
</dbReference>
<gene>
    <name evidence="11" type="ORF">V6N12_042118</name>
</gene>
<evidence type="ECO:0000256" key="2">
    <source>
        <dbReference type="ARBA" id="ARBA00022448"/>
    </source>
</evidence>
<dbReference type="InterPro" id="IPR027417">
    <property type="entry name" value="P-loop_NTPase"/>
</dbReference>
<keyword evidence="8 9" id="KW-0472">Membrane</keyword>
<dbReference type="Proteomes" id="UP001472677">
    <property type="component" value="Unassembled WGS sequence"/>
</dbReference>
<dbReference type="PROSITE" id="PS50893">
    <property type="entry name" value="ABC_TRANSPORTER_2"/>
    <property type="match status" value="1"/>
</dbReference>
<dbReference type="PROSITE" id="PS00211">
    <property type="entry name" value="ABC_TRANSPORTER_1"/>
    <property type="match status" value="1"/>
</dbReference>
<dbReference type="EMBL" id="JBBPBM010000015">
    <property type="protein sequence ID" value="KAK8558825.1"/>
    <property type="molecule type" value="Genomic_DNA"/>
</dbReference>
<feature type="transmembrane region" description="Helical" evidence="9">
    <location>
        <begin position="232"/>
        <end position="256"/>
    </location>
</feature>
<dbReference type="InterPro" id="IPR017871">
    <property type="entry name" value="ABC_transporter-like_CS"/>
</dbReference>
<dbReference type="PANTHER" id="PTHR43394:SF11">
    <property type="entry name" value="ATP-BINDING CASSETTE TRANSPORTER"/>
    <property type="match status" value="1"/>
</dbReference>
<keyword evidence="5" id="KW-0547">Nucleotide-binding</keyword>
<protein>
    <recommendedName>
        <fullName evidence="10">ABC transporter domain-containing protein</fullName>
    </recommendedName>
</protein>
<evidence type="ECO:0000259" key="10">
    <source>
        <dbReference type="PROSITE" id="PS50893"/>
    </source>
</evidence>
<evidence type="ECO:0000256" key="4">
    <source>
        <dbReference type="ARBA" id="ARBA00022737"/>
    </source>
</evidence>
<dbReference type="InterPro" id="IPR039421">
    <property type="entry name" value="Type_1_exporter"/>
</dbReference>
<dbReference type="InterPro" id="IPR036640">
    <property type="entry name" value="ABC1_TM_sf"/>
</dbReference>
<dbReference type="SMART" id="SM00382">
    <property type="entry name" value="AAA"/>
    <property type="match status" value="1"/>
</dbReference>
<sequence>MLLGSVPSYIGGSPTILVIGVTYTKKMNTISATKTLYLEEAASMVEQALIIWIGALAVTYRNAKGGDVIAAVMGNIFGKMVALVESSGCGKSTIISLVERFYDLIPPKIGQTELQLSGGQKQRNVIARAILKNPLILLLDEATSAFDSNSEKLAQDALEKAMRARTVILTAHRMSTVTNADIIAVVENGKVTKTGTHHSLLYYSKFCKNLFSIQNMGQIHKSRKKRSCKGSIAAAFAGVSKLFVGFFIIIRGLAYYNKDAKQIVGKYSIAFFSNRIACIVHAYPGQHYFYGVVGEMAMGNLRQALYSENKEKKNAYTMELKEAQIQKPNKKRFTETLIVCNGTTILPMLPSCESR</sequence>